<dbReference type="InterPro" id="IPR037185">
    <property type="entry name" value="EmrE-like"/>
</dbReference>
<evidence type="ECO:0000259" key="7">
    <source>
        <dbReference type="Pfam" id="PF00892"/>
    </source>
</evidence>
<feature type="transmembrane region" description="Helical" evidence="6">
    <location>
        <begin position="29"/>
        <end position="47"/>
    </location>
</feature>
<feature type="transmembrane region" description="Helical" evidence="6">
    <location>
        <begin position="179"/>
        <end position="197"/>
    </location>
</feature>
<evidence type="ECO:0000256" key="1">
    <source>
        <dbReference type="ARBA" id="ARBA00004141"/>
    </source>
</evidence>
<sequence length="288" mass="31336">MDFLKGLIFAILWASATVATKIGLHSVEPFLLTAIRFAVVSILLLLYVHGYKGRQYAFPRTKDFRGLVLLGVLNITVYMTGYIIAIKHVSAGLISLVSATNPLILILLSAAVSGRKLKWYEYTGMVISLSGLCLAAVPNLSDPHATFTGIAALVAGIVALSAGSVYYSRCGLTLPKIVVNTWQITIGGLLFIPIVLLDPTPHYLIPDTRFFLTLGWLVLPVSIVASGLWLFLVHKDAVRAGMWLFLTPALGYFLAVLILHEKLTWFGICGAVLVVTGLMIARKRKQLA</sequence>
<dbReference type="PANTHER" id="PTHR32322">
    <property type="entry name" value="INNER MEMBRANE TRANSPORTER"/>
    <property type="match status" value="1"/>
</dbReference>
<evidence type="ECO:0000256" key="4">
    <source>
        <dbReference type="ARBA" id="ARBA00022989"/>
    </source>
</evidence>
<dbReference type="InterPro" id="IPR050638">
    <property type="entry name" value="AA-Vitamin_Transporters"/>
</dbReference>
<evidence type="ECO:0000256" key="6">
    <source>
        <dbReference type="SAM" id="Phobius"/>
    </source>
</evidence>
<dbReference type="STRING" id="413434.SAMN04488132_105161"/>
<feature type="transmembrane region" description="Helical" evidence="6">
    <location>
        <begin position="209"/>
        <end position="233"/>
    </location>
</feature>
<gene>
    <name evidence="8" type="ORF">SAMN04488132_105161</name>
</gene>
<comment type="subcellular location">
    <subcellularLocation>
        <location evidence="1">Membrane</location>
        <topology evidence="1">Multi-pass membrane protein</topology>
    </subcellularLocation>
</comment>
<feature type="transmembrane region" description="Helical" evidence="6">
    <location>
        <begin position="67"/>
        <end position="85"/>
    </location>
</feature>
<organism evidence="8 9">
    <name type="scientific">Sediminibacterium ginsengisoli</name>
    <dbReference type="NCBI Taxonomy" id="413434"/>
    <lineage>
        <taxon>Bacteria</taxon>
        <taxon>Pseudomonadati</taxon>
        <taxon>Bacteroidota</taxon>
        <taxon>Chitinophagia</taxon>
        <taxon>Chitinophagales</taxon>
        <taxon>Chitinophagaceae</taxon>
        <taxon>Sediminibacterium</taxon>
    </lineage>
</organism>
<name>A0A1T4P769_9BACT</name>
<feature type="domain" description="EamA" evidence="7">
    <location>
        <begin position="149"/>
        <end position="280"/>
    </location>
</feature>
<protein>
    <submittedName>
        <fullName evidence="8">Permease of the drug/metabolite transporter (DMT) superfamily</fullName>
    </submittedName>
</protein>
<dbReference type="SUPFAM" id="SSF103481">
    <property type="entry name" value="Multidrug resistance efflux transporter EmrE"/>
    <property type="match status" value="2"/>
</dbReference>
<evidence type="ECO:0000313" key="9">
    <source>
        <dbReference type="Proteomes" id="UP000190888"/>
    </source>
</evidence>
<dbReference type="EMBL" id="FUWH01000005">
    <property type="protein sequence ID" value="SJZ86748.1"/>
    <property type="molecule type" value="Genomic_DNA"/>
</dbReference>
<feature type="transmembrane region" description="Helical" evidence="6">
    <location>
        <begin position="119"/>
        <end position="138"/>
    </location>
</feature>
<dbReference type="InterPro" id="IPR000620">
    <property type="entry name" value="EamA_dom"/>
</dbReference>
<dbReference type="PANTHER" id="PTHR32322:SF2">
    <property type="entry name" value="EAMA DOMAIN-CONTAINING PROTEIN"/>
    <property type="match status" value="1"/>
</dbReference>
<keyword evidence="4 6" id="KW-1133">Transmembrane helix</keyword>
<accession>A0A1T4P769</accession>
<dbReference type="GO" id="GO:0016020">
    <property type="term" value="C:membrane"/>
    <property type="evidence" value="ECO:0007669"/>
    <property type="project" value="UniProtKB-SubCell"/>
</dbReference>
<feature type="transmembrane region" description="Helical" evidence="6">
    <location>
        <begin position="144"/>
        <end position="167"/>
    </location>
</feature>
<evidence type="ECO:0000256" key="5">
    <source>
        <dbReference type="ARBA" id="ARBA00023136"/>
    </source>
</evidence>
<evidence type="ECO:0000256" key="2">
    <source>
        <dbReference type="ARBA" id="ARBA00007362"/>
    </source>
</evidence>
<dbReference type="AlphaFoldDB" id="A0A1T4P769"/>
<reference evidence="8 9" key="1">
    <citation type="submission" date="2017-02" db="EMBL/GenBank/DDBJ databases">
        <authorList>
            <person name="Peterson S.W."/>
        </authorList>
    </citation>
    <scope>NUCLEOTIDE SEQUENCE [LARGE SCALE GENOMIC DNA]</scope>
    <source>
        <strain evidence="8 9">DSM 22335</strain>
    </source>
</reference>
<keyword evidence="9" id="KW-1185">Reference proteome</keyword>
<comment type="similarity">
    <text evidence="2">Belongs to the EamA transporter family.</text>
</comment>
<proteinExistence type="inferred from homology"/>
<dbReference type="Proteomes" id="UP000190888">
    <property type="component" value="Unassembled WGS sequence"/>
</dbReference>
<dbReference type="Pfam" id="PF00892">
    <property type="entry name" value="EamA"/>
    <property type="match status" value="2"/>
</dbReference>
<evidence type="ECO:0000256" key="3">
    <source>
        <dbReference type="ARBA" id="ARBA00022692"/>
    </source>
</evidence>
<feature type="transmembrane region" description="Helical" evidence="6">
    <location>
        <begin position="240"/>
        <end position="259"/>
    </location>
</feature>
<keyword evidence="3 6" id="KW-0812">Transmembrane</keyword>
<feature type="domain" description="EamA" evidence="7">
    <location>
        <begin position="6"/>
        <end position="135"/>
    </location>
</feature>
<dbReference type="RefSeq" id="WP_139367106.1">
    <property type="nucleotide sequence ID" value="NZ_FUWH01000005.1"/>
</dbReference>
<evidence type="ECO:0000313" key="8">
    <source>
        <dbReference type="EMBL" id="SJZ86748.1"/>
    </source>
</evidence>
<feature type="transmembrane region" description="Helical" evidence="6">
    <location>
        <begin position="265"/>
        <end position="281"/>
    </location>
</feature>
<keyword evidence="5 6" id="KW-0472">Membrane</keyword>
<feature type="transmembrane region" description="Helical" evidence="6">
    <location>
        <begin position="91"/>
        <end position="112"/>
    </location>
</feature>
<dbReference type="OrthoDB" id="1098926at2"/>